<keyword evidence="2 3" id="KW-0040">ANK repeat</keyword>
<evidence type="ECO:0000256" key="3">
    <source>
        <dbReference type="PROSITE-ProRule" id="PRU00023"/>
    </source>
</evidence>
<dbReference type="PROSITE" id="PS50297">
    <property type="entry name" value="ANK_REP_REGION"/>
    <property type="match status" value="9"/>
</dbReference>
<feature type="repeat" description="ANK" evidence="3">
    <location>
        <begin position="1290"/>
        <end position="1320"/>
    </location>
</feature>
<dbReference type="SUPFAM" id="SSF49899">
    <property type="entry name" value="Concanavalin A-like lectins/glucanases"/>
    <property type="match status" value="1"/>
</dbReference>
<reference evidence="5 6" key="1">
    <citation type="journal article" date="2021" name="BMC Genomics">
        <title>Telomere-to-telomere genome assembly of asparaginase-producing Trichoderma simmonsii.</title>
        <authorList>
            <person name="Chung D."/>
            <person name="Kwon Y.M."/>
            <person name="Yang Y."/>
        </authorList>
    </citation>
    <scope>NUCLEOTIDE SEQUENCE [LARGE SCALE GENOMIC DNA]</scope>
    <source>
        <strain evidence="5 6">GH-Sj1</strain>
    </source>
</reference>
<dbReference type="SMART" id="SM00248">
    <property type="entry name" value="ANK"/>
    <property type="match status" value="23"/>
</dbReference>
<dbReference type="SMART" id="SM00449">
    <property type="entry name" value="SPRY"/>
    <property type="match status" value="1"/>
</dbReference>
<feature type="repeat" description="ANK" evidence="3">
    <location>
        <begin position="1521"/>
        <end position="1553"/>
    </location>
</feature>
<evidence type="ECO:0000313" key="6">
    <source>
        <dbReference type="Proteomes" id="UP000826661"/>
    </source>
</evidence>
<dbReference type="Gene3D" id="1.25.40.20">
    <property type="entry name" value="Ankyrin repeat-containing domain"/>
    <property type="match status" value="5"/>
</dbReference>
<dbReference type="Pfam" id="PF24883">
    <property type="entry name" value="NPHP3_N"/>
    <property type="match status" value="1"/>
</dbReference>
<dbReference type="Pfam" id="PF00023">
    <property type="entry name" value="Ank"/>
    <property type="match status" value="1"/>
</dbReference>
<dbReference type="Gene3D" id="3.40.50.300">
    <property type="entry name" value="P-loop containing nucleotide triphosphate hydrolases"/>
    <property type="match status" value="1"/>
</dbReference>
<evidence type="ECO:0000259" key="4">
    <source>
        <dbReference type="PROSITE" id="PS50188"/>
    </source>
</evidence>
<dbReference type="InterPro" id="IPR002110">
    <property type="entry name" value="Ankyrin_rpt"/>
</dbReference>
<dbReference type="InterPro" id="IPR036770">
    <property type="entry name" value="Ankyrin_rpt-contain_sf"/>
</dbReference>
<dbReference type="PROSITE" id="PS50088">
    <property type="entry name" value="ANK_REPEAT"/>
    <property type="match status" value="10"/>
</dbReference>
<proteinExistence type="predicted"/>
<dbReference type="InterPro" id="IPR056884">
    <property type="entry name" value="NPHP3-like_N"/>
</dbReference>
<dbReference type="PROSITE" id="PS50188">
    <property type="entry name" value="B302_SPRY"/>
    <property type="match status" value="1"/>
</dbReference>
<feature type="repeat" description="ANK" evidence="3">
    <location>
        <begin position="1585"/>
        <end position="1617"/>
    </location>
</feature>
<feature type="repeat" description="ANK" evidence="3">
    <location>
        <begin position="1652"/>
        <end position="1684"/>
    </location>
</feature>
<dbReference type="Pfam" id="PF12796">
    <property type="entry name" value="Ank_2"/>
    <property type="match status" value="6"/>
</dbReference>
<feature type="repeat" description="ANK" evidence="3">
    <location>
        <begin position="1257"/>
        <end position="1289"/>
    </location>
</feature>
<feature type="repeat" description="ANK" evidence="3">
    <location>
        <begin position="1321"/>
        <end position="1353"/>
    </location>
</feature>
<feature type="repeat" description="ANK" evidence="3">
    <location>
        <begin position="1488"/>
        <end position="1520"/>
    </location>
</feature>
<dbReference type="PRINTS" id="PR01415">
    <property type="entry name" value="ANKYRIN"/>
</dbReference>
<dbReference type="PANTHER" id="PTHR24126">
    <property type="entry name" value="ANKYRIN REPEAT, PH AND SEC7 DOMAIN CONTAINING PROTEIN SECG-RELATED"/>
    <property type="match status" value="1"/>
</dbReference>
<dbReference type="Pfam" id="PF00622">
    <property type="entry name" value="SPRY"/>
    <property type="match status" value="1"/>
</dbReference>
<dbReference type="SUPFAM" id="SSF48403">
    <property type="entry name" value="Ankyrin repeat"/>
    <property type="match status" value="4"/>
</dbReference>
<evidence type="ECO:0000256" key="1">
    <source>
        <dbReference type="ARBA" id="ARBA00022737"/>
    </source>
</evidence>
<feature type="repeat" description="ANK" evidence="3">
    <location>
        <begin position="1182"/>
        <end position="1214"/>
    </location>
</feature>
<dbReference type="PANTHER" id="PTHR24126:SF14">
    <property type="entry name" value="ANK_REP_REGION DOMAIN-CONTAINING PROTEIN"/>
    <property type="match status" value="1"/>
</dbReference>
<feature type="domain" description="B30.2/SPRY" evidence="4">
    <location>
        <begin position="1894"/>
        <end position="2096"/>
    </location>
</feature>
<organism evidence="5 6">
    <name type="scientific">Trichoderma simmonsii</name>
    <dbReference type="NCBI Taxonomy" id="1491479"/>
    <lineage>
        <taxon>Eukaryota</taxon>
        <taxon>Fungi</taxon>
        <taxon>Dikarya</taxon>
        <taxon>Ascomycota</taxon>
        <taxon>Pezizomycotina</taxon>
        <taxon>Sordariomycetes</taxon>
        <taxon>Hypocreomycetidae</taxon>
        <taxon>Hypocreales</taxon>
        <taxon>Hypocreaceae</taxon>
        <taxon>Trichoderma</taxon>
    </lineage>
</organism>
<dbReference type="InterPro" id="IPR003877">
    <property type="entry name" value="SPRY_dom"/>
</dbReference>
<evidence type="ECO:0000256" key="2">
    <source>
        <dbReference type="ARBA" id="ARBA00023043"/>
    </source>
</evidence>
<keyword evidence="6" id="KW-1185">Reference proteome</keyword>
<feature type="repeat" description="ANK" evidence="3">
    <location>
        <begin position="984"/>
        <end position="1016"/>
    </location>
</feature>
<evidence type="ECO:0000313" key="5">
    <source>
        <dbReference type="EMBL" id="QYT04588.1"/>
    </source>
</evidence>
<keyword evidence="1" id="KW-0677">Repeat</keyword>
<dbReference type="InterPro" id="IPR027417">
    <property type="entry name" value="P-loop_NTPase"/>
</dbReference>
<accession>A0A8G0LLM6</accession>
<dbReference type="Gene3D" id="2.60.120.920">
    <property type="match status" value="1"/>
</dbReference>
<dbReference type="EMBL" id="CP075869">
    <property type="protein sequence ID" value="QYT04588.1"/>
    <property type="molecule type" value="Genomic_DNA"/>
</dbReference>
<gene>
    <name evidence="5" type="ORF">H0G86_011490</name>
</gene>
<name>A0A8G0LLM6_9HYPO</name>
<dbReference type="InterPro" id="IPR043136">
    <property type="entry name" value="B30.2/SPRY_sf"/>
</dbReference>
<dbReference type="InterPro" id="IPR044736">
    <property type="entry name" value="Gid1/RanBPM/SPLA_SPRY"/>
</dbReference>
<sequence>MDTALVSDYVRRRQESKFLIYFVGFENVTNNLETNSVVETVKNLIPEAYILRHNIFLRNTSVCFQELHEIKAENSFPNDAKGFTDTSSHGCCWGIAPETKAKIHQESATSINEVEPEIFSQEWIHHQALALLKCIQEHNTQKRVLLAAYGFGGLIVKQALIIANTEPCYYTAAINIDSLFFVSVPDQATETDVLERQMFDSVNKTKRQYRGRLSQILQDLVNFATQVTYDFCRFAGKYRITRWIEEGNNDTPVTVEVDKVLPLPKKSGEGVLDPSIENLKQLELLRSSFAPRHLLAFSSSNNFHLSGNDFTKAYFDALRSLSQSTWTLSEAQTLNNPEDFKSLHETHRSALAQFSFDQIIGSSIQVIGPQGSGKSTFVKFLYQKIIQGSSVVSINSIIHPKQINQNPCTLYMDCIRQIFSQKPELFSPVQGLYSEIVNHNIWSEEALKLLFASILHHSRNTNFLIIIHNFDACPQNIQSLWLEVKGLFTGAMSSSCTFLTSSRNQIKDFSVSSEALFDLNTKHKDSVAALIMTRTRQLIKYDRILLSSNKTVHSTIETNCLSSPELLNIPMSILTPYLTLLFQRHTLNSLNCIKKEVTNLEATSCGIFAENIRVLKTKSPSIQSWASATLSWVLQVHRPLRLEELSAAMAIDALDSNVEQLQENISMAIADDLRNHLAGFITVEQKYVYLINTDARGYLLDEGMKHQEIPCLHTEEELVKIALHYITMVLESEYRDSTGVCIPGSLHRHEHETSNPILEFMDYACRFWHMHFLRIDTPSVAINDRVVRFLNNRQVVNRWFELYLRSNGLRSYLLGEDAIMTSAVRRAEDEDNRVLDYSPLQIACYFGLTSLLSILSEVDHSQGLHTLRIRHGHSEHDMVILQSQTVHYLSTASLASDNQFVQPILKADTGVMSKYFPLHRAAILGLSEAFKLLFDKRSDFPKSDKDSRSPLHMAAICGSLEIISFIINEAKETKNMVLNSLDKNRETALIIATRLGNFEAARLLVESGTDIAVQNTSGRSAVHYAVLNCPQILELLLQKNNDVLFLTDTSNCTALHFAAKIGSTESISIITGAVPKHEQLLDLLEAADGDGKTALQHAAENGYDQIAMNLIKLTGSQKNDTMACIYAAKRGHLSTLRIMRATMRDGLQLESELLASASGAGQLLIVHYLLQNGISALRSGEGDHPAICAAASNGFVEIVRTLLRNGADINAKDINRQTPLHHATKNEMFHVANTLLNPRTWASNTQEPANVNAVDSSRYTPLHFAAMSGNIRITELLVRSKPDLSARSRQGETPLHLATKSPEIVKILLNHGAKVNAVDISEQTPLHITSKTGCVEAARKLIENGADTEAVDINGKTPLYYAIENQHIPIIEAILYYQNNFLRVWNDPWLNLELAVTQSKLEVLKYLVKQVPDAANLTDRRKRTLLHVAASYDSHEIVSYLADLALDVNQIDLETKTPLHLAAEKGLVNNIKALIKKEDIQIDKTDDNDDTPLHLAVDGDHLKAVCLLLDAGSAIDRKGRRERSPLFKAAYFGKVDIAKELLARGADPELPGERGWRPLHGGADNMDIVQLLITRGVDINAQKLDLWTPLHLSIFWGKRDIVQFLLTSGADPNIPNEDGNTPFHLSFASGMEDIFIRHQGPICIDLDKYDADGYAPIHKAILESSPEILKVLIRKGANLQAKTKTKFMSSCLTIAVDEGRADNFSVLLDHEEPVCNNPPWDDDEISSIYWLAISKSDVASVKVLIHHRFGLPQEIFQELPNEENRLSQLEAFLEKSSLRYEMQSFVKGMMDFGFNPFQRSSLSKRSAFELHITSPRGANEHFLLACIGNLDETRFSKLGFQELRAAWELDCLSLCKGLQKIRENISKEETDQDGWTIDHFLHRSHPRINLDEWEDISPESPTKLPDALILPASWRLPGTDYATRVSIASNALEVSFKYGSAPIALRSNFPSSSRMSGLVYFEVTIQAQSSDAIPEEVADNAHNPNSCIISAGFCGEFCNLSQSHVGWEKWSVGYHGDDGYIFHESAESSPGTGFTFGPGDTIGCGIDYDSEKYFFTHNGVVIYSQRSTIIYRKVYPAVAHRYIPCQIEVNFGSSNFRWKGANSTE</sequence>
<feature type="repeat" description="ANK" evidence="3">
    <location>
        <begin position="1421"/>
        <end position="1453"/>
    </location>
</feature>
<dbReference type="InterPro" id="IPR013320">
    <property type="entry name" value="ConA-like_dom_sf"/>
</dbReference>
<dbReference type="CDD" id="cd12885">
    <property type="entry name" value="SPRY_RanBP_like"/>
    <property type="match status" value="1"/>
</dbReference>
<dbReference type="InterPro" id="IPR001870">
    <property type="entry name" value="B30.2/SPRY"/>
</dbReference>
<dbReference type="Proteomes" id="UP000826661">
    <property type="component" value="Chromosome VI"/>
</dbReference>
<dbReference type="SUPFAM" id="SSF52540">
    <property type="entry name" value="P-loop containing nucleoside triphosphate hydrolases"/>
    <property type="match status" value="1"/>
</dbReference>
<protein>
    <recommendedName>
        <fullName evidence="4">B30.2/SPRY domain-containing protein</fullName>
    </recommendedName>
</protein>